<dbReference type="PANTHER" id="PTHR35936">
    <property type="entry name" value="MEMBRANE-BOUND LYTIC MUREIN TRANSGLYCOSYLASE F"/>
    <property type="match status" value="1"/>
</dbReference>
<reference evidence="4" key="1">
    <citation type="submission" date="2019-11" db="EMBL/GenBank/DDBJ databases">
        <authorList>
            <person name="Feng L."/>
        </authorList>
    </citation>
    <scope>NUCLEOTIDE SEQUENCE</scope>
    <source>
        <strain evidence="4">AodontolyticusLFYP35</strain>
    </source>
</reference>
<dbReference type="SMART" id="SM00062">
    <property type="entry name" value="PBPb"/>
    <property type="match status" value="1"/>
</dbReference>
<dbReference type="Pfam" id="PF00497">
    <property type="entry name" value="SBP_bac_3"/>
    <property type="match status" value="1"/>
</dbReference>
<gene>
    <name evidence="4" type="primary">glnH</name>
    <name evidence="4" type="ORF">AOLFYP35_01300</name>
</gene>
<protein>
    <submittedName>
        <fullName evidence="4">Glutamine-binding periplasmic protein</fullName>
    </submittedName>
</protein>
<keyword evidence="1 2" id="KW-0732">Signal</keyword>
<organism evidence="4">
    <name type="scientific">Schaalia odontolytica</name>
    <dbReference type="NCBI Taxonomy" id="1660"/>
    <lineage>
        <taxon>Bacteria</taxon>
        <taxon>Bacillati</taxon>
        <taxon>Actinomycetota</taxon>
        <taxon>Actinomycetes</taxon>
        <taxon>Actinomycetales</taxon>
        <taxon>Actinomycetaceae</taxon>
        <taxon>Schaalia</taxon>
    </lineage>
</organism>
<dbReference type="PROSITE" id="PS51257">
    <property type="entry name" value="PROKAR_LIPOPROTEIN"/>
    <property type="match status" value="1"/>
</dbReference>
<dbReference type="Gene3D" id="3.40.190.10">
    <property type="entry name" value="Periplasmic binding protein-like II"/>
    <property type="match status" value="2"/>
</dbReference>
<evidence type="ECO:0000313" key="4">
    <source>
        <dbReference type="EMBL" id="VYT03548.1"/>
    </source>
</evidence>
<dbReference type="CDD" id="cd01004">
    <property type="entry name" value="PBP2_MidA_like"/>
    <property type="match status" value="1"/>
</dbReference>
<feature type="signal peptide" evidence="2">
    <location>
        <begin position="1"/>
        <end position="20"/>
    </location>
</feature>
<evidence type="ECO:0000256" key="1">
    <source>
        <dbReference type="ARBA" id="ARBA00022729"/>
    </source>
</evidence>
<dbReference type="AlphaFoldDB" id="A0A6N2TD08"/>
<evidence type="ECO:0000259" key="3">
    <source>
        <dbReference type="SMART" id="SM00062"/>
    </source>
</evidence>
<dbReference type="SUPFAM" id="SSF53850">
    <property type="entry name" value="Periplasmic binding protein-like II"/>
    <property type="match status" value="1"/>
</dbReference>
<proteinExistence type="predicted"/>
<feature type="domain" description="Solute-binding protein family 3/N-terminal" evidence="3">
    <location>
        <begin position="69"/>
        <end position="297"/>
    </location>
</feature>
<evidence type="ECO:0000256" key="2">
    <source>
        <dbReference type="SAM" id="SignalP"/>
    </source>
</evidence>
<dbReference type="PANTHER" id="PTHR35936:SF17">
    <property type="entry name" value="ARGININE-BINDING EXTRACELLULAR PROTEIN ARTP"/>
    <property type="match status" value="1"/>
</dbReference>
<name>A0A6N2TD08_9ACTO</name>
<sequence>MNTKLIAIPSILVLSAAGIAACSNPDEKPSADGSASTSQTANLSFDTSSIQAVPEIEALVPESIKKAGVLKNGASIDYAPAEFFKSDGTTPTGYDVNMADAIAHVMGLKGATTEHAEFATIIPSLGSKFDIGISGFTITADREKEVNMVSFIETGTAFAVAKGNPKNFDPKHVCGTTVGVQNGTFQFDYITQLSNDCTAKGEKAVKIMPHDLQTDIAVRVASGQYDATLADSPVIGYTVEQSNGSLEQVGDVVESAPQGIIVPKDNEQLTKAIQAAVQYLMDNGYVEKILATYGSNQGALKTAEINPQV</sequence>
<dbReference type="InterPro" id="IPR001638">
    <property type="entry name" value="Solute-binding_3/MltF_N"/>
</dbReference>
<accession>A0A6N2TD08</accession>
<feature type="chain" id="PRO_5038371269" evidence="2">
    <location>
        <begin position="21"/>
        <end position="309"/>
    </location>
</feature>
<dbReference type="EMBL" id="CACRSM010000002">
    <property type="protein sequence ID" value="VYT03548.1"/>
    <property type="molecule type" value="Genomic_DNA"/>
</dbReference>